<dbReference type="PANTHER" id="PTHR43280">
    <property type="entry name" value="ARAC-FAMILY TRANSCRIPTIONAL REGULATOR"/>
    <property type="match status" value="1"/>
</dbReference>
<dbReference type="Gene3D" id="1.10.10.60">
    <property type="entry name" value="Homeodomain-like"/>
    <property type="match status" value="1"/>
</dbReference>
<dbReference type="InterPro" id="IPR018062">
    <property type="entry name" value="HTH_AraC-typ_CS"/>
</dbReference>
<evidence type="ECO:0000256" key="2">
    <source>
        <dbReference type="ARBA" id="ARBA00023125"/>
    </source>
</evidence>
<dbReference type="GO" id="GO:0003700">
    <property type="term" value="F:DNA-binding transcription factor activity"/>
    <property type="evidence" value="ECO:0007669"/>
    <property type="project" value="InterPro"/>
</dbReference>
<comment type="caution">
    <text evidence="5">The sequence shown here is derived from an EMBL/GenBank/DDBJ whole genome shotgun (WGS) entry which is preliminary data.</text>
</comment>
<dbReference type="SMART" id="SM00342">
    <property type="entry name" value="HTH_ARAC"/>
    <property type="match status" value="1"/>
</dbReference>
<gene>
    <name evidence="5" type="ORF">DI598_18660</name>
</gene>
<dbReference type="EMBL" id="QFOI01000548">
    <property type="protein sequence ID" value="PZP41079.1"/>
    <property type="molecule type" value="Genomic_DNA"/>
</dbReference>
<dbReference type="PROSITE" id="PS00041">
    <property type="entry name" value="HTH_ARAC_FAMILY_1"/>
    <property type="match status" value="2"/>
</dbReference>
<dbReference type="InterPro" id="IPR018060">
    <property type="entry name" value="HTH_AraC"/>
</dbReference>
<dbReference type="Proteomes" id="UP000249645">
    <property type="component" value="Unassembled WGS sequence"/>
</dbReference>
<dbReference type="Pfam" id="PF12833">
    <property type="entry name" value="HTH_18"/>
    <property type="match status" value="1"/>
</dbReference>
<proteinExistence type="predicted"/>
<keyword evidence="1" id="KW-0805">Transcription regulation</keyword>
<evidence type="ECO:0000256" key="3">
    <source>
        <dbReference type="ARBA" id="ARBA00023163"/>
    </source>
</evidence>
<organism evidence="5 6">
    <name type="scientific">Pseudopedobacter saltans</name>
    <dbReference type="NCBI Taxonomy" id="151895"/>
    <lineage>
        <taxon>Bacteria</taxon>
        <taxon>Pseudomonadati</taxon>
        <taxon>Bacteroidota</taxon>
        <taxon>Sphingobacteriia</taxon>
        <taxon>Sphingobacteriales</taxon>
        <taxon>Sphingobacteriaceae</taxon>
        <taxon>Pseudopedobacter</taxon>
    </lineage>
</organism>
<accession>A0A2W5GFY3</accession>
<evidence type="ECO:0000313" key="5">
    <source>
        <dbReference type="EMBL" id="PZP41079.1"/>
    </source>
</evidence>
<evidence type="ECO:0000313" key="6">
    <source>
        <dbReference type="Proteomes" id="UP000249645"/>
    </source>
</evidence>
<sequence>SNIHDIIPTGNTQIFFVLNENYKVQKTTFDDQSSKRFFFSSPGTKYAQVISDEVWDSVGIIFHAYGAYRLLGIPQGLLLGRFPDIEQLLPPSVKEVQHKLEDNVASISNIVKILDQWLLDLLLKSQVDVARIAYASHFIQNGYGLQKIDDLCSKLFITKRTLELEFKEKIGMSPKMFSRIIRFNKIQNIIASSAKPDFTQIIHDFNYFDQAHFIKEFKTFSGFSPSKYFLRNADMGSLTID</sequence>
<reference evidence="5 6" key="1">
    <citation type="submission" date="2017-11" db="EMBL/GenBank/DDBJ databases">
        <title>Infants hospitalized years apart are colonized by the same room-sourced microbial strains.</title>
        <authorList>
            <person name="Brooks B."/>
            <person name="Olm M.R."/>
            <person name="Firek B.A."/>
            <person name="Baker R."/>
            <person name="Thomas B.C."/>
            <person name="Morowitz M.J."/>
            <person name="Banfield J.F."/>
        </authorList>
    </citation>
    <scope>NUCLEOTIDE SEQUENCE [LARGE SCALE GENOMIC DNA]</scope>
    <source>
        <strain evidence="5">S2_009_000_R2_76</strain>
    </source>
</reference>
<dbReference type="AlphaFoldDB" id="A0A2W5GFY3"/>
<dbReference type="GO" id="GO:0043565">
    <property type="term" value="F:sequence-specific DNA binding"/>
    <property type="evidence" value="ECO:0007669"/>
    <property type="project" value="InterPro"/>
</dbReference>
<evidence type="ECO:0000256" key="1">
    <source>
        <dbReference type="ARBA" id="ARBA00023015"/>
    </source>
</evidence>
<dbReference type="PANTHER" id="PTHR43280:SF2">
    <property type="entry name" value="HTH-TYPE TRANSCRIPTIONAL REGULATOR EXSA"/>
    <property type="match status" value="1"/>
</dbReference>
<name>A0A2W5GFY3_9SPHI</name>
<keyword evidence="3" id="KW-0804">Transcription</keyword>
<evidence type="ECO:0000259" key="4">
    <source>
        <dbReference type="PROSITE" id="PS01124"/>
    </source>
</evidence>
<dbReference type="PROSITE" id="PS01124">
    <property type="entry name" value="HTH_ARAC_FAMILY_2"/>
    <property type="match status" value="1"/>
</dbReference>
<feature type="non-terminal residue" evidence="5">
    <location>
        <position position="1"/>
    </location>
</feature>
<feature type="domain" description="HTH araC/xylS-type" evidence="4">
    <location>
        <begin position="128"/>
        <end position="231"/>
    </location>
</feature>
<keyword evidence="2" id="KW-0238">DNA-binding</keyword>
<protein>
    <recommendedName>
        <fullName evidence="4">HTH araC/xylS-type domain-containing protein</fullName>
    </recommendedName>
</protein>